<gene>
    <name evidence="1" type="ORF">CK5_13550</name>
</gene>
<reference evidence="1 2" key="2">
    <citation type="submission" date="2010-03" db="EMBL/GenBank/DDBJ databases">
        <authorList>
            <person name="Pajon A."/>
        </authorList>
    </citation>
    <scope>NUCLEOTIDE SEQUENCE [LARGE SCALE GENOMIC DNA]</scope>
    <source>
        <strain evidence="1 2">A2-162</strain>
    </source>
</reference>
<dbReference type="AlphaFoldDB" id="D4LYU5"/>
<evidence type="ECO:0000313" key="2">
    <source>
        <dbReference type="Proteomes" id="UP000008955"/>
    </source>
</evidence>
<protein>
    <submittedName>
        <fullName evidence="1">Uncharacterized protein</fullName>
    </submittedName>
</protein>
<organism evidence="1 2">
    <name type="scientific">Blautia obeum A2-162</name>
    <dbReference type="NCBI Taxonomy" id="657314"/>
    <lineage>
        <taxon>Bacteria</taxon>
        <taxon>Bacillati</taxon>
        <taxon>Bacillota</taxon>
        <taxon>Clostridia</taxon>
        <taxon>Lachnospirales</taxon>
        <taxon>Lachnospiraceae</taxon>
        <taxon>Blautia</taxon>
    </lineage>
</organism>
<name>D4LYU5_9FIRM</name>
<proteinExistence type="predicted"/>
<evidence type="ECO:0000313" key="1">
    <source>
        <dbReference type="EMBL" id="CBL22798.1"/>
    </source>
</evidence>
<accession>D4LYU5</accession>
<reference evidence="1 2" key="1">
    <citation type="submission" date="2010-03" db="EMBL/GenBank/DDBJ databases">
        <title>The genome sequence of Ruminococcus obeum A2-162.</title>
        <authorList>
            <consortium name="metaHIT consortium -- http://www.metahit.eu/"/>
            <person name="Pajon A."/>
            <person name="Turner K."/>
            <person name="Parkhill J."/>
            <person name="Duncan S."/>
            <person name="Flint H."/>
        </authorList>
    </citation>
    <scope>NUCLEOTIDE SEQUENCE [LARGE SCALE GENOMIC DNA]</scope>
    <source>
        <strain evidence="1 2">A2-162</strain>
    </source>
</reference>
<dbReference type="HOGENOM" id="CLU_3165226_0_0_9"/>
<dbReference type="EMBL" id="FP929054">
    <property type="protein sequence ID" value="CBL22798.1"/>
    <property type="molecule type" value="Genomic_DNA"/>
</dbReference>
<keyword evidence="2" id="KW-1185">Reference proteome</keyword>
<dbReference type="KEGG" id="rob:CK5_13550"/>
<sequence>MAIFRDPMPIIVEIQLRSIGFLNVDYESMQVTGQIITKWHRKQQGHS</sequence>
<dbReference type="Proteomes" id="UP000008955">
    <property type="component" value="Chromosome"/>
</dbReference>